<dbReference type="EMBL" id="CP009111">
    <property type="protein sequence ID" value="ANS31111.1"/>
    <property type="molecule type" value="Genomic_DNA"/>
</dbReference>
<evidence type="ECO:0000313" key="2">
    <source>
        <dbReference type="Proteomes" id="UP000186108"/>
    </source>
</evidence>
<gene>
    <name evidence="1" type="ORF">R1CP_32440</name>
</gene>
<dbReference type="AlphaFoldDB" id="A0A1B1KES1"/>
<name>A0A1B1KES1_RHOOP</name>
<proteinExistence type="predicted"/>
<organism evidence="1 2">
    <name type="scientific">Rhodococcus opacus</name>
    <name type="common">Nocardia opaca</name>
    <dbReference type="NCBI Taxonomy" id="37919"/>
    <lineage>
        <taxon>Bacteria</taxon>
        <taxon>Bacillati</taxon>
        <taxon>Actinomycetota</taxon>
        <taxon>Actinomycetes</taxon>
        <taxon>Mycobacteriales</taxon>
        <taxon>Nocardiaceae</taxon>
        <taxon>Rhodococcus</taxon>
    </lineage>
</organism>
<dbReference type="RefSeq" id="WP_065492454.1">
    <property type="nucleotide sequence ID" value="NZ_CP009111.1"/>
</dbReference>
<evidence type="ECO:0008006" key="3">
    <source>
        <dbReference type="Google" id="ProtNLM"/>
    </source>
</evidence>
<evidence type="ECO:0000313" key="1">
    <source>
        <dbReference type="EMBL" id="ANS31111.1"/>
    </source>
</evidence>
<dbReference type="Proteomes" id="UP000186108">
    <property type="component" value="Chromosome"/>
</dbReference>
<protein>
    <recommendedName>
        <fullName evidence="3">Chorismate mutase</fullName>
    </recommendedName>
</protein>
<reference evidence="1 2" key="1">
    <citation type="submission" date="2014-07" db="EMBL/GenBank/DDBJ databases">
        <authorList>
            <person name="Zhang J.E."/>
            <person name="Yang H."/>
            <person name="Guo J."/>
            <person name="Deng Z."/>
            <person name="Luo H."/>
            <person name="Luo M."/>
            <person name="Zhao B."/>
        </authorList>
    </citation>
    <scope>NUCLEOTIDE SEQUENCE [LARGE SCALE GENOMIC DNA]</scope>
    <source>
        <strain evidence="1 2">1CP</strain>
    </source>
</reference>
<sequence>MADDSDVAQARIFLDQLDAEIDILSQRIETAEALSARVRKARKRGQADRFGAEATALRGELYEVHRLVEAIVFWFPAVMTRGESAQSADDPA</sequence>
<dbReference type="PATRIC" id="fig|37919.13.peg.6789"/>
<accession>A0A1B1KES1</accession>